<name>A0A9N9GNC8_9GLOM</name>
<accession>A0A9N9GNC8</accession>
<evidence type="ECO:0000313" key="3">
    <source>
        <dbReference type="Proteomes" id="UP000789831"/>
    </source>
</evidence>
<sequence length="111" mass="12123">MNSQIFLKFSFIFLFYSFAVALAKSNRSNNETVTTTATTTIPTSTPTMTHNSTFTNTTTTGAITRTDGGVLPTSTANAIKVLKYNYDIVAICAVIWAFLQLCFLNSLSLCE</sequence>
<gene>
    <name evidence="2" type="ORF">AGERDE_LOCUS9745</name>
</gene>
<evidence type="ECO:0000256" key="1">
    <source>
        <dbReference type="SAM" id="Phobius"/>
    </source>
</evidence>
<keyword evidence="1" id="KW-0472">Membrane</keyword>
<proteinExistence type="predicted"/>
<dbReference type="Proteomes" id="UP000789831">
    <property type="component" value="Unassembled WGS sequence"/>
</dbReference>
<dbReference type="EMBL" id="CAJVPL010002574">
    <property type="protein sequence ID" value="CAG8614191.1"/>
    <property type="molecule type" value="Genomic_DNA"/>
</dbReference>
<protein>
    <submittedName>
        <fullName evidence="2">8716_t:CDS:1</fullName>
    </submittedName>
</protein>
<keyword evidence="3" id="KW-1185">Reference proteome</keyword>
<reference evidence="2" key="1">
    <citation type="submission" date="2021-06" db="EMBL/GenBank/DDBJ databases">
        <authorList>
            <person name="Kallberg Y."/>
            <person name="Tangrot J."/>
            <person name="Rosling A."/>
        </authorList>
    </citation>
    <scope>NUCLEOTIDE SEQUENCE</scope>
    <source>
        <strain evidence="2">MT106</strain>
    </source>
</reference>
<organism evidence="2 3">
    <name type="scientific">Ambispora gerdemannii</name>
    <dbReference type="NCBI Taxonomy" id="144530"/>
    <lineage>
        <taxon>Eukaryota</taxon>
        <taxon>Fungi</taxon>
        <taxon>Fungi incertae sedis</taxon>
        <taxon>Mucoromycota</taxon>
        <taxon>Glomeromycotina</taxon>
        <taxon>Glomeromycetes</taxon>
        <taxon>Archaeosporales</taxon>
        <taxon>Ambisporaceae</taxon>
        <taxon>Ambispora</taxon>
    </lineage>
</organism>
<feature type="transmembrane region" description="Helical" evidence="1">
    <location>
        <begin position="6"/>
        <end position="23"/>
    </location>
</feature>
<dbReference type="AlphaFoldDB" id="A0A9N9GNC8"/>
<comment type="caution">
    <text evidence="2">The sequence shown here is derived from an EMBL/GenBank/DDBJ whole genome shotgun (WGS) entry which is preliminary data.</text>
</comment>
<keyword evidence="1" id="KW-1133">Transmembrane helix</keyword>
<feature type="transmembrane region" description="Helical" evidence="1">
    <location>
        <begin position="88"/>
        <end position="107"/>
    </location>
</feature>
<evidence type="ECO:0000313" key="2">
    <source>
        <dbReference type="EMBL" id="CAG8614191.1"/>
    </source>
</evidence>
<keyword evidence="1" id="KW-0812">Transmembrane</keyword>